<feature type="compositionally biased region" description="Polar residues" evidence="2">
    <location>
        <begin position="87"/>
        <end position="101"/>
    </location>
</feature>
<reference evidence="3" key="2">
    <citation type="journal article" date="2019" name="IMA Fungus">
        <title>Genome sequencing and comparison of five Tilletia species to identify candidate genes for the detection of regulated species infecting wheat.</title>
        <authorList>
            <person name="Nguyen H.D.T."/>
            <person name="Sultana T."/>
            <person name="Kesanakurti P."/>
            <person name="Hambleton S."/>
        </authorList>
    </citation>
    <scope>NUCLEOTIDE SEQUENCE</scope>
    <source>
        <strain evidence="3">DAOMC 236426</strain>
    </source>
</reference>
<dbReference type="InterPro" id="IPR009643">
    <property type="entry name" value="HS1-bd"/>
</dbReference>
<evidence type="ECO:0000256" key="1">
    <source>
        <dbReference type="ARBA" id="ARBA00006349"/>
    </source>
</evidence>
<feature type="region of interest" description="Disordered" evidence="2">
    <location>
        <begin position="1"/>
        <end position="121"/>
    </location>
</feature>
<dbReference type="GO" id="GO:0003714">
    <property type="term" value="F:transcription corepressor activity"/>
    <property type="evidence" value="ECO:0007669"/>
    <property type="project" value="InterPro"/>
</dbReference>
<feature type="compositionally biased region" description="Low complexity" evidence="2">
    <location>
        <begin position="55"/>
        <end position="69"/>
    </location>
</feature>
<dbReference type="Gene3D" id="1.20.5.430">
    <property type="match status" value="1"/>
</dbReference>
<accession>A0A8X7MX22</accession>
<dbReference type="AlphaFoldDB" id="A0A8X7MX22"/>
<comment type="similarity">
    <text evidence="1">Belongs to the HSBP1 family.</text>
</comment>
<evidence type="ECO:0000256" key="2">
    <source>
        <dbReference type="SAM" id="MobiDB-lite"/>
    </source>
</evidence>
<dbReference type="Proteomes" id="UP000077684">
    <property type="component" value="Unassembled WGS sequence"/>
</dbReference>
<reference evidence="3" key="1">
    <citation type="submission" date="2016-04" db="EMBL/GenBank/DDBJ databases">
        <authorList>
            <person name="Nguyen H.D."/>
            <person name="Samba Siva P."/>
            <person name="Cullis J."/>
            <person name="Levesque C.A."/>
            <person name="Hambleton S."/>
        </authorList>
    </citation>
    <scope>NUCLEOTIDE SEQUENCE</scope>
    <source>
        <strain evidence="3">DAOMC 236426</strain>
    </source>
</reference>
<comment type="caution">
    <text evidence="3">The sequence shown here is derived from an EMBL/GenBank/DDBJ whole genome shotgun (WGS) entry which is preliminary data.</text>
</comment>
<feature type="compositionally biased region" description="Low complexity" evidence="2">
    <location>
        <begin position="1"/>
        <end position="44"/>
    </location>
</feature>
<dbReference type="Pfam" id="PF06825">
    <property type="entry name" value="HSBP1"/>
    <property type="match status" value="1"/>
</dbReference>
<dbReference type="EMBL" id="LWDE02000227">
    <property type="protein sequence ID" value="KAE8251219.1"/>
    <property type="molecule type" value="Genomic_DNA"/>
</dbReference>
<name>A0A8X7MX22_9BASI</name>
<evidence type="ECO:0000313" key="3">
    <source>
        <dbReference type="EMBL" id="KAE8251219.1"/>
    </source>
</evidence>
<sequence>MSAVSGAGGSPAVARSGSTASARRSIVGSARSGSPAVGSSASSANIIPPTRRLSTRAPAGGSASASTAAMNSDGPRSGTPAAGSKADSGTGTGPTDSASARSGTPTRASTGGGGGSGGLTAAEQLGEITSPHELTEWVDIVLNQLEDKFDLFNGQVQERMKEMSARIEALESSIQDLVTGTAGGTTSIAT</sequence>
<organism evidence="3 4">
    <name type="scientific">Tilletia controversa</name>
    <name type="common">dwarf bunt fungus</name>
    <dbReference type="NCBI Taxonomy" id="13291"/>
    <lineage>
        <taxon>Eukaryota</taxon>
        <taxon>Fungi</taxon>
        <taxon>Dikarya</taxon>
        <taxon>Basidiomycota</taxon>
        <taxon>Ustilaginomycotina</taxon>
        <taxon>Exobasidiomycetes</taxon>
        <taxon>Tilletiales</taxon>
        <taxon>Tilletiaceae</taxon>
        <taxon>Tilletia</taxon>
    </lineage>
</organism>
<evidence type="ECO:0000313" key="4">
    <source>
        <dbReference type="Proteomes" id="UP000077684"/>
    </source>
</evidence>
<proteinExistence type="inferred from homology"/>
<gene>
    <name evidence="3" type="ORF">A4X06_0g2773</name>
</gene>
<protein>
    <submittedName>
        <fullName evidence="3">Uncharacterized protein</fullName>
    </submittedName>
</protein>
<keyword evidence="4" id="KW-1185">Reference proteome</keyword>